<evidence type="ECO:0000259" key="2">
    <source>
        <dbReference type="PROSITE" id="PS51272"/>
    </source>
</evidence>
<dbReference type="PROSITE" id="PS51272">
    <property type="entry name" value="SLH"/>
    <property type="match status" value="3"/>
</dbReference>
<dbReference type="AlphaFoldDB" id="A0A1M5S1L7"/>
<dbReference type="Pfam" id="PF00395">
    <property type="entry name" value="SLH"/>
    <property type="match status" value="3"/>
</dbReference>
<evidence type="ECO:0000313" key="4">
    <source>
        <dbReference type="Proteomes" id="UP000183967"/>
    </source>
</evidence>
<keyword evidence="4" id="KW-1185">Reference proteome</keyword>
<feature type="signal peptide" evidence="1">
    <location>
        <begin position="1"/>
        <end position="24"/>
    </location>
</feature>
<dbReference type="Proteomes" id="UP000183967">
    <property type="component" value="Unassembled WGS sequence"/>
</dbReference>
<proteinExistence type="predicted"/>
<feature type="domain" description="SLH" evidence="2">
    <location>
        <begin position="51"/>
        <end position="108"/>
    </location>
</feature>
<keyword evidence="1" id="KW-0732">Signal</keyword>
<dbReference type="InterPro" id="IPR051465">
    <property type="entry name" value="Cell_Envelope_Struct_Comp"/>
</dbReference>
<name>A0A1M5S1L7_9FIRM</name>
<feature type="chain" id="PRO_5013223191" evidence="1">
    <location>
        <begin position="25"/>
        <end position="462"/>
    </location>
</feature>
<evidence type="ECO:0000256" key="1">
    <source>
        <dbReference type="SAM" id="SignalP"/>
    </source>
</evidence>
<organism evidence="3 4">
    <name type="scientific">Caloranaerobacter azorensis DSM 13643</name>
    <dbReference type="NCBI Taxonomy" id="1121264"/>
    <lineage>
        <taxon>Bacteria</taxon>
        <taxon>Bacillati</taxon>
        <taxon>Bacillota</taxon>
        <taxon>Tissierellia</taxon>
        <taxon>Tissierellales</taxon>
        <taxon>Thermohalobacteraceae</taxon>
        <taxon>Caloranaerobacter</taxon>
    </lineage>
</organism>
<sequence>MKKYVTLLMILVLVMGIIPIQTYAADGSEQGLDLQKIFKEVINKTADYFKQIANRFSDMGNHWANVTVGKLVELGILDGYGDGTFRPNNTITRAEFAKVVRTSLRLDTIKGNSFNDTKKHWAKDEIHTLVKKGIILPSEYGDNYEPDKNITRIEMAKMIVRAVGLDEKAKELAGQKTKFNDDNTIKSEDKGYIIIASQNGIINGYPDNTFKPCGEATRAEASQMIVNMFDALDRGIDTGEEGNSQKDTSQEIKYSKNLLNTKYVNADEFEIDENGEITIQGNEVKGTLIDNLDEKVIKVASALVEKPYKENYVEVRYYESDNAPAVIIGFTEKEVFANIGLYMFSYAFTEKKFMDNSIYDKKLSSKATIRLSLKSLSGETAKNGFVKPEYRERLEKSLVALFGEVGRDITDYAVEKLLEKREKGMTALIGVCETKTFGNIQVDYWNHPILTEPDIVLYFTIK</sequence>
<dbReference type="EMBL" id="FQXO01000009">
    <property type="protein sequence ID" value="SHH32376.1"/>
    <property type="molecule type" value="Genomic_DNA"/>
</dbReference>
<reference evidence="4" key="1">
    <citation type="submission" date="2016-11" db="EMBL/GenBank/DDBJ databases">
        <authorList>
            <person name="Varghese N."/>
            <person name="Submissions S."/>
        </authorList>
    </citation>
    <scope>NUCLEOTIDE SEQUENCE [LARGE SCALE GENOMIC DNA]</scope>
    <source>
        <strain evidence="4">DSM 13643</strain>
    </source>
</reference>
<dbReference type="InterPro" id="IPR001119">
    <property type="entry name" value="SLH_dom"/>
</dbReference>
<gene>
    <name evidence="3" type="ORF">SAMN02745135_00436</name>
</gene>
<dbReference type="RefSeq" id="WP_083599476.1">
    <property type="nucleotide sequence ID" value="NZ_FQXO01000009.1"/>
</dbReference>
<dbReference type="OrthoDB" id="174569at2"/>
<protein>
    <submittedName>
        <fullName evidence="3">S-layer homology domain-containing protein</fullName>
    </submittedName>
</protein>
<dbReference type="PANTHER" id="PTHR43308:SF5">
    <property type="entry name" value="S-LAYER PROTEIN _ PEPTIDOGLYCAN ENDO-BETA-N-ACETYLGLUCOSAMINIDASE"/>
    <property type="match status" value="1"/>
</dbReference>
<feature type="domain" description="SLH" evidence="2">
    <location>
        <begin position="176"/>
        <end position="239"/>
    </location>
</feature>
<accession>A0A1M5S1L7</accession>
<feature type="domain" description="SLH" evidence="2">
    <location>
        <begin position="109"/>
        <end position="173"/>
    </location>
</feature>
<dbReference type="PANTHER" id="PTHR43308">
    <property type="entry name" value="OUTER MEMBRANE PROTEIN ALPHA-RELATED"/>
    <property type="match status" value="1"/>
</dbReference>
<evidence type="ECO:0000313" key="3">
    <source>
        <dbReference type="EMBL" id="SHH32376.1"/>
    </source>
</evidence>